<accession>A0A177NFW7</accession>
<feature type="domain" description="Helicase C-terminal" evidence="17">
    <location>
        <begin position="489"/>
        <end position="635"/>
    </location>
</feature>
<evidence type="ECO:0000256" key="2">
    <source>
        <dbReference type="ARBA" id="ARBA00017846"/>
    </source>
</evidence>
<dbReference type="InterPro" id="IPR001650">
    <property type="entry name" value="Helicase_C-like"/>
</dbReference>
<dbReference type="SMART" id="SM00490">
    <property type="entry name" value="HELICc"/>
    <property type="match status" value="1"/>
</dbReference>
<dbReference type="Gene3D" id="3.40.50.300">
    <property type="entry name" value="P-loop containing nucleotide triphosphate hydrolases"/>
    <property type="match status" value="2"/>
</dbReference>
<protein>
    <recommendedName>
        <fullName evidence="2 15">ATP-dependent DNA helicase RecG</fullName>
        <ecNumber evidence="13 15">5.6.2.4</ecNumber>
    </recommendedName>
</protein>
<keyword evidence="7 15" id="KW-0067">ATP-binding</keyword>
<dbReference type="NCBIfam" id="NF008168">
    <property type="entry name" value="PRK10917.2-2"/>
    <property type="match status" value="1"/>
</dbReference>
<dbReference type="GO" id="GO:0005524">
    <property type="term" value="F:ATP binding"/>
    <property type="evidence" value="ECO:0007669"/>
    <property type="project" value="UniProtKB-KW"/>
</dbReference>
<comment type="caution">
    <text evidence="18">The sequence shown here is derived from an EMBL/GenBank/DDBJ whole genome shotgun (WGS) entry which is preliminary data.</text>
</comment>
<keyword evidence="19" id="KW-1185">Reference proteome</keyword>
<evidence type="ECO:0000313" key="19">
    <source>
        <dbReference type="Proteomes" id="UP000077628"/>
    </source>
</evidence>
<dbReference type="InterPro" id="IPR045562">
    <property type="entry name" value="RecG_dom3_C"/>
</dbReference>
<dbReference type="InterPro" id="IPR027417">
    <property type="entry name" value="P-loop_NTPase"/>
</dbReference>
<dbReference type="AlphaFoldDB" id="A0A177NFW7"/>
<dbReference type="FunFam" id="3.40.50.300:FF:000391">
    <property type="entry name" value="ATP-dependent DNA helicase RecG"/>
    <property type="match status" value="1"/>
</dbReference>
<keyword evidence="5 15" id="KW-0378">Hydrolase</keyword>
<dbReference type="PANTHER" id="PTHR47964">
    <property type="entry name" value="ATP-DEPENDENT DNA HELICASE HOMOLOG RECG, CHLOROPLASTIC"/>
    <property type="match status" value="1"/>
</dbReference>
<dbReference type="PROSITE" id="PS51192">
    <property type="entry name" value="HELICASE_ATP_BIND_1"/>
    <property type="match status" value="1"/>
</dbReference>
<evidence type="ECO:0000256" key="7">
    <source>
        <dbReference type="ARBA" id="ARBA00022840"/>
    </source>
</evidence>
<dbReference type="NCBIfam" id="TIGR00643">
    <property type="entry name" value="recG"/>
    <property type="match status" value="1"/>
</dbReference>
<comment type="function">
    <text evidence="15">Plays a critical role in recombination and DNA repair. Helps process Holliday junction intermediates to mature products by catalyzing branch migration. Has replication fork regression activity, unwinds stalled or blocked replication forks to make a HJ that can be resolved. Has a DNA unwinding activity characteristic of a DNA helicase with 3'-5' polarity.</text>
</comment>
<evidence type="ECO:0000256" key="10">
    <source>
        <dbReference type="ARBA" id="ARBA00023204"/>
    </source>
</evidence>
<dbReference type="NCBIfam" id="NF008165">
    <property type="entry name" value="PRK10917.1-3"/>
    <property type="match status" value="1"/>
</dbReference>
<name>A0A177NFW7_9GAMM</name>
<reference evidence="19" key="1">
    <citation type="submission" date="2016-03" db="EMBL/GenBank/DDBJ databases">
        <authorList>
            <person name="Heylen K."/>
            <person name="De Vos P."/>
            <person name="Vekeman B."/>
        </authorList>
    </citation>
    <scope>NUCLEOTIDE SEQUENCE [LARGE SCALE GENOMIC DNA]</scope>
    <source>
        <strain evidence="19">R-45383</strain>
    </source>
</reference>
<comment type="similarity">
    <text evidence="1 15">Belongs to the helicase family. RecG subfamily.</text>
</comment>
<evidence type="ECO:0000256" key="14">
    <source>
        <dbReference type="ARBA" id="ARBA00048988"/>
    </source>
</evidence>
<evidence type="ECO:0000256" key="5">
    <source>
        <dbReference type="ARBA" id="ARBA00022801"/>
    </source>
</evidence>
<gene>
    <name evidence="18" type="ORF">A1355_08750</name>
</gene>
<dbReference type="InterPro" id="IPR012340">
    <property type="entry name" value="NA-bd_OB-fold"/>
</dbReference>
<evidence type="ECO:0000256" key="6">
    <source>
        <dbReference type="ARBA" id="ARBA00022806"/>
    </source>
</evidence>
<keyword evidence="4 15" id="KW-0227">DNA damage</keyword>
<evidence type="ECO:0000259" key="17">
    <source>
        <dbReference type="PROSITE" id="PS51194"/>
    </source>
</evidence>
<dbReference type="GO" id="GO:0016887">
    <property type="term" value="F:ATP hydrolysis activity"/>
    <property type="evidence" value="ECO:0007669"/>
    <property type="project" value="RHEA"/>
</dbReference>
<dbReference type="SUPFAM" id="SSF52540">
    <property type="entry name" value="P-loop containing nucleoside triphosphate hydrolases"/>
    <property type="match status" value="2"/>
</dbReference>
<dbReference type="EMBL" id="LUUK01000181">
    <property type="protein sequence ID" value="OAI16988.1"/>
    <property type="molecule type" value="Genomic_DNA"/>
</dbReference>
<dbReference type="GO" id="GO:0006310">
    <property type="term" value="P:DNA recombination"/>
    <property type="evidence" value="ECO:0007669"/>
    <property type="project" value="UniProtKB-UniRule"/>
</dbReference>
<dbReference type="InterPro" id="IPR011545">
    <property type="entry name" value="DEAD/DEAH_box_helicase_dom"/>
</dbReference>
<dbReference type="InterPro" id="IPR004609">
    <property type="entry name" value="ATP-dep_DNA_helicase_RecG"/>
</dbReference>
<dbReference type="Gene3D" id="2.40.50.140">
    <property type="entry name" value="Nucleic acid-binding proteins"/>
    <property type="match status" value="1"/>
</dbReference>
<dbReference type="SMART" id="SM00487">
    <property type="entry name" value="DEXDc"/>
    <property type="match status" value="1"/>
</dbReference>
<dbReference type="EC" id="5.6.2.4" evidence="13 15"/>
<evidence type="ECO:0000256" key="1">
    <source>
        <dbReference type="ARBA" id="ARBA00007504"/>
    </source>
</evidence>
<dbReference type="InterPro" id="IPR047112">
    <property type="entry name" value="RecG/Mfd"/>
</dbReference>
<evidence type="ECO:0000256" key="3">
    <source>
        <dbReference type="ARBA" id="ARBA00022741"/>
    </source>
</evidence>
<dbReference type="SUPFAM" id="SSF50249">
    <property type="entry name" value="Nucleic acid-binding proteins"/>
    <property type="match status" value="1"/>
</dbReference>
<dbReference type="STRING" id="702114.A1355_08750"/>
<evidence type="ECO:0000259" key="16">
    <source>
        <dbReference type="PROSITE" id="PS51192"/>
    </source>
</evidence>
<evidence type="ECO:0000256" key="4">
    <source>
        <dbReference type="ARBA" id="ARBA00022763"/>
    </source>
</evidence>
<evidence type="ECO:0000256" key="15">
    <source>
        <dbReference type="RuleBase" id="RU363016"/>
    </source>
</evidence>
<dbReference type="OrthoDB" id="9804325at2"/>
<comment type="catalytic activity">
    <reaction evidence="12 15">
        <text>Couples ATP hydrolysis with the unwinding of duplex DNA by translocating in the 3'-5' direction.</text>
        <dbReference type="EC" id="5.6.2.4"/>
    </reaction>
</comment>
<dbReference type="GO" id="GO:0043138">
    <property type="term" value="F:3'-5' DNA helicase activity"/>
    <property type="evidence" value="ECO:0007669"/>
    <property type="project" value="UniProtKB-EC"/>
</dbReference>
<feature type="domain" description="Helicase ATP-binding" evidence="16">
    <location>
        <begin position="291"/>
        <end position="456"/>
    </location>
</feature>
<keyword evidence="9 15" id="KW-0233">DNA recombination</keyword>
<dbReference type="GO" id="GO:0006281">
    <property type="term" value="P:DNA repair"/>
    <property type="evidence" value="ECO:0007669"/>
    <property type="project" value="UniProtKB-UniRule"/>
</dbReference>
<dbReference type="CDD" id="cd17992">
    <property type="entry name" value="DEXHc_RecG"/>
    <property type="match status" value="1"/>
</dbReference>
<dbReference type="RefSeq" id="WP_064029913.1">
    <property type="nucleotide sequence ID" value="NZ_LUUK01000181.1"/>
</dbReference>
<dbReference type="PROSITE" id="PS51194">
    <property type="entry name" value="HELICASE_CTER"/>
    <property type="match status" value="1"/>
</dbReference>
<evidence type="ECO:0000256" key="9">
    <source>
        <dbReference type="ARBA" id="ARBA00023172"/>
    </source>
</evidence>
<dbReference type="GO" id="GO:0003677">
    <property type="term" value="F:DNA binding"/>
    <property type="evidence" value="ECO:0007669"/>
    <property type="project" value="UniProtKB-KW"/>
</dbReference>
<keyword evidence="8" id="KW-0238">DNA-binding</keyword>
<dbReference type="InterPro" id="IPR014001">
    <property type="entry name" value="Helicase_ATP-bd"/>
</dbReference>
<proteinExistence type="inferred from homology"/>
<comment type="catalytic activity">
    <reaction evidence="14 15">
        <text>ATP + H2O = ADP + phosphate + H(+)</text>
        <dbReference type="Rhea" id="RHEA:13065"/>
        <dbReference type="ChEBI" id="CHEBI:15377"/>
        <dbReference type="ChEBI" id="CHEBI:15378"/>
        <dbReference type="ChEBI" id="CHEBI:30616"/>
        <dbReference type="ChEBI" id="CHEBI:43474"/>
        <dbReference type="ChEBI" id="CHEBI:456216"/>
        <dbReference type="EC" id="5.6.2.4"/>
    </reaction>
</comment>
<dbReference type="PANTHER" id="PTHR47964:SF1">
    <property type="entry name" value="ATP-DEPENDENT DNA HELICASE HOMOLOG RECG, CHLOROPLASTIC"/>
    <property type="match status" value="1"/>
</dbReference>
<dbReference type="CDD" id="cd04488">
    <property type="entry name" value="RecG_wedge_OBF"/>
    <property type="match status" value="1"/>
</dbReference>
<dbReference type="Pfam" id="PF00270">
    <property type="entry name" value="DEAD"/>
    <property type="match status" value="1"/>
</dbReference>
<sequence>MLKSLSVPLEPTQQPVTKLTGIGAQSAARLEKLGIRTLQDLLFHLPLRYQDRSRITPIGELSPGTSALVCGTVEFIDAIQRGRPSLICRIGDASGSLSLRFFHFSVQQSQQLKPGTLIGCYGELRYGYSGLEMVHPEYRIVQSPEQLCEPTLTPVYPLTEGVPQTTLRKAVKQALTLCLSEGGGIRDWLPAAVLSRNGFPPLAEALQTLHNPPPHLNIAELSDGQSPALRRLAFEEFLAHHLALLQGKQSFKRWRAPEFHFENAAKQAFIERLPFRLTGAQQRVSAEIQADCEQAQPMLRLVQGDVGSGKTVVAALAALMALHSGYQVAVMAPTELLAEQHFRNFSTWFADTGYPVHFLTGQLKGKARQATLQALADGGAGIAVGTHALFQDQVQFHKLGLIVIDEQHRFGVHQRLALREKGSNTDMRPHQLVMTATPIPRTLAMLQYSDLDISIIDELPPGRRPVTTSVLPAERREQIIARIGHWVVQGRQAYWVCTLIEESEQMQCEAAEKTAVLLTQALPAVRIALVHGRMKTVDKDAAMQAFKRHECDLLVATTVIEVGVDVPNAGLMIIENAERLGLSQLHQLRGRVGRGDQESFCVLMYQAPLSLLGKQRLGILKESHDGFVIAEKDLELRGPGEVMGSRQTGQIQFKIADLGRDRHLLDLVAPTAAELQKLAPEAIAPLLERWIGRNETGEIGLMHAP</sequence>
<organism evidence="18 19">
    <name type="scientific">Methylomonas koyamae</name>
    <dbReference type="NCBI Taxonomy" id="702114"/>
    <lineage>
        <taxon>Bacteria</taxon>
        <taxon>Pseudomonadati</taxon>
        <taxon>Pseudomonadota</taxon>
        <taxon>Gammaproteobacteria</taxon>
        <taxon>Methylococcales</taxon>
        <taxon>Methylococcaceae</taxon>
        <taxon>Methylomonas</taxon>
    </lineage>
</organism>
<keyword evidence="3 15" id="KW-0547">Nucleotide-binding</keyword>
<keyword evidence="10 15" id="KW-0234">DNA repair</keyword>
<evidence type="ECO:0000256" key="8">
    <source>
        <dbReference type="ARBA" id="ARBA00023125"/>
    </source>
</evidence>
<evidence type="ECO:0000256" key="12">
    <source>
        <dbReference type="ARBA" id="ARBA00034617"/>
    </source>
</evidence>
<evidence type="ECO:0000256" key="13">
    <source>
        <dbReference type="ARBA" id="ARBA00034808"/>
    </source>
</evidence>
<evidence type="ECO:0000256" key="11">
    <source>
        <dbReference type="ARBA" id="ARBA00023235"/>
    </source>
</evidence>
<dbReference type="Gene3D" id="1.10.150.20">
    <property type="entry name" value="5' to 3' exonuclease, C-terminal subdomain"/>
    <property type="match status" value="1"/>
</dbReference>
<dbReference type="Pfam" id="PF19833">
    <property type="entry name" value="RecG_dom3_C"/>
    <property type="match status" value="1"/>
</dbReference>
<evidence type="ECO:0000313" key="18">
    <source>
        <dbReference type="EMBL" id="OAI16988.1"/>
    </source>
</evidence>
<dbReference type="Proteomes" id="UP000077628">
    <property type="component" value="Unassembled WGS sequence"/>
</dbReference>
<dbReference type="InterPro" id="IPR033454">
    <property type="entry name" value="RecG_wedge"/>
</dbReference>
<dbReference type="Pfam" id="PF17191">
    <property type="entry name" value="RecG_wedge"/>
    <property type="match status" value="1"/>
</dbReference>
<dbReference type="NCBIfam" id="NF008163">
    <property type="entry name" value="PRK10917.1-1"/>
    <property type="match status" value="1"/>
</dbReference>
<keyword evidence="6 15" id="KW-0347">Helicase</keyword>
<dbReference type="Pfam" id="PF00271">
    <property type="entry name" value="Helicase_C"/>
    <property type="match status" value="1"/>
</dbReference>
<keyword evidence="11" id="KW-0413">Isomerase</keyword>